<protein>
    <recommendedName>
        <fullName evidence="3">histidinol-phosphate transaminase</fullName>
        <ecNumber evidence="3">2.6.1.9</ecNumber>
    </recommendedName>
</protein>
<evidence type="ECO:0000256" key="1">
    <source>
        <dbReference type="ARBA" id="ARBA00005011"/>
    </source>
</evidence>
<keyword evidence="5" id="KW-0028">Amino-acid biosynthesis</keyword>
<evidence type="ECO:0000256" key="6">
    <source>
        <dbReference type="ARBA" id="ARBA00022679"/>
    </source>
</evidence>
<dbReference type="GO" id="GO:0004400">
    <property type="term" value="F:histidinol-phosphate transaminase activity"/>
    <property type="evidence" value="ECO:0007669"/>
    <property type="project" value="UniProtKB-EC"/>
</dbReference>
<evidence type="ECO:0000256" key="2">
    <source>
        <dbReference type="ARBA" id="ARBA00007970"/>
    </source>
</evidence>
<dbReference type="EMBL" id="DRCV01000050">
    <property type="protein sequence ID" value="HDK37605.1"/>
    <property type="molecule type" value="Genomic_DNA"/>
</dbReference>
<dbReference type="GO" id="GO:0000105">
    <property type="term" value="P:L-histidine biosynthetic process"/>
    <property type="evidence" value="ECO:0007669"/>
    <property type="project" value="UniProtKB-KW"/>
</dbReference>
<dbReference type="PANTHER" id="PTHR43643:SF6">
    <property type="entry name" value="HISTIDINOL-PHOSPHATE AMINOTRANSFERASE"/>
    <property type="match status" value="1"/>
</dbReference>
<dbReference type="PANTHER" id="PTHR43643">
    <property type="entry name" value="HISTIDINOL-PHOSPHATE AMINOTRANSFERASE 2"/>
    <property type="match status" value="1"/>
</dbReference>
<gene>
    <name evidence="10" type="ORF">ENG92_01120</name>
</gene>
<evidence type="ECO:0000256" key="8">
    <source>
        <dbReference type="ARBA" id="ARBA00023102"/>
    </source>
</evidence>
<evidence type="ECO:0000256" key="7">
    <source>
        <dbReference type="ARBA" id="ARBA00022898"/>
    </source>
</evidence>
<keyword evidence="8" id="KW-0368">Histidine biosynthesis</keyword>
<proteinExistence type="inferred from homology"/>
<dbReference type="Gene3D" id="3.90.1150.10">
    <property type="entry name" value="Aspartate Aminotransferase, domain 1"/>
    <property type="match status" value="1"/>
</dbReference>
<dbReference type="EC" id="2.6.1.9" evidence="3"/>
<sequence length="75" mass="8372">MENLTAYPSHANFILVRTESGQAEPLFNFLLENGVLVKKLHGSHPLLGDCLRFTIGKPEENQKLLQAVQDFLAHA</sequence>
<evidence type="ECO:0000313" key="10">
    <source>
        <dbReference type="EMBL" id="HDK37605.1"/>
    </source>
</evidence>
<reference evidence="10" key="1">
    <citation type="journal article" date="2020" name="mSystems">
        <title>Genome- and Community-Level Interaction Insights into Carbon Utilization and Element Cycling Functions of Hydrothermarchaeota in Hydrothermal Sediment.</title>
        <authorList>
            <person name="Zhou Z."/>
            <person name="Liu Y."/>
            <person name="Xu W."/>
            <person name="Pan J."/>
            <person name="Luo Z.H."/>
            <person name="Li M."/>
        </authorList>
    </citation>
    <scope>NUCLEOTIDE SEQUENCE [LARGE SCALE GENOMIC DNA]</scope>
    <source>
        <strain evidence="10">HyVt-26</strain>
    </source>
</reference>
<dbReference type="InterPro" id="IPR050106">
    <property type="entry name" value="HistidinolP_aminotransfase"/>
</dbReference>
<dbReference type="SUPFAM" id="SSF53383">
    <property type="entry name" value="PLP-dependent transferases"/>
    <property type="match status" value="1"/>
</dbReference>
<dbReference type="AlphaFoldDB" id="A0A831JWH0"/>
<dbReference type="InterPro" id="IPR015424">
    <property type="entry name" value="PyrdxlP-dep_Trfase"/>
</dbReference>
<keyword evidence="6" id="KW-0808">Transferase</keyword>
<evidence type="ECO:0000256" key="5">
    <source>
        <dbReference type="ARBA" id="ARBA00022605"/>
    </source>
</evidence>
<dbReference type="Proteomes" id="UP000885822">
    <property type="component" value="Unassembled WGS sequence"/>
</dbReference>
<organism evidence="10">
    <name type="scientific">Thiolapillus brandeum</name>
    <dbReference type="NCBI Taxonomy" id="1076588"/>
    <lineage>
        <taxon>Bacteria</taxon>
        <taxon>Pseudomonadati</taxon>
        <taxon>Pseudomonadota</taxon>
        <taxon>Gammaproteobacteria</taxon>
        <taxon>Chromatiales</taxon>
        <taxon>Sedimenticolaceae</taxon>
        <taxon>Thiolapillus</taxon>
    </lineage>
</organism>
<comment type="catalytic activity">
    <reaction evidence="9">
        <text>L-histidinol phosphate + 2-oxoglutarate = 3-(imidazol-4-yl)-2-oxopropyl phosphate + L-glutamate</text>
        <dbReference type="Rhea" id="RHEA:23744"/>
        <dbReference type="ChEBI" id="CHEBI:16810"/>
        <dbReference type="ChEBI" id="CHEBI:29985"/>
        <dbReference type="ChEBI" id="CHEBI:57766"/>
        <dbReference type="ChEBI" id="CHEBI:57980"/>
        <dbReference type="EC" id="2.6.1.9"/>
    </reaction>
</comment>
<evidence type="ECO:0000256" key="3">
    <source>
        <dbReference type="ARBA" id="ARBA00012748"/>
    </source>
</evidence>
<comment type="pathway">
    <text evidence="1">Amino-acid biosynthesis; L-histidine biosynthesis; L-histidine from 5-phospho-alpha-D-ribose 1-diphosphate: step 7/9.</text>
</comment>
<dbReference type="InterPro" id="IPR015422">
    <property type="entry name" value="PyrdxlP-dep_Trfase_small"/>
</dbReference>
<keyword evidence="7" id="KW-0663">Pyridoxal phosphate</keyword>
<comment type="similarity">
    <text evidence="2">Belongs to the class-II pyridoxal-phosphate-dependent aminotransferase family. Histidinol-phosphate aminotransferase subfamily.</text>
</comment>
<name>A0A831JWH0_9GAMM</name>
<keyword evidence="4" id="KW-0032">Aminotransferase</keyword>
<evidence type="ECO:0000256" key="9">
    <source>
        <dbReference type="ARBA" id="ARBA00047481"/>
    </source>
</evidence>
<accession>A0A831JWH0</accession>
<comment type="caution">
    <text evidence="10">The sequence shown here is derived from an EMBL/GenBank/DDBJ whole genome shotgun (WGS) entry which is preliminary data.</text>
</comment>
<evidence type="ECO:0000256" key="4">
    <source>
        <dbReference type="ARBA" id="ARBA00022576"/>
    </source>
</evidence>